<dbReference type="AlphaFoldDB" id="A0A371CHZ9"/>
<feature type="compositionally biased region" description="Basic and acidic residues" evidence="1">
    <location>
        <begin position="181"/>
        <end position="191"/>
    </location>
</feature>
<evidence type="ECO:0000256" key="1">
    <source>
        <dbReference type="SAM" id="MobiDB-lite"/>
    </source>
</evidence>
<reference evidence="2 3" key="1">
    <citation type="journal article" date="2018" name="Biotechnol. Biofuels">
        <title>Integrative visual omics of the white-rot fungus Polyporus brumalis exposes the biotechnological potential of its oxidative enzymes for delignifying raw plant biomass.</title>
        <authorList>
            <person name="Miyauchi S."/>
            <person name="Rancon A."/>
            <person name="Drula E."/>
            <person name="Hage H."/>
            <person name="Chaduli D."/>
            <person name="Favel A."/>
            <person name="Grisel S."/>
            <person name="Henrissat B."/>
            <person name="Herpoel-Gimbert I."/>
            <person name="Ruiz-Duenas F.J."/>
            <person name="Chevret D."/>
            <person name="Hainaut M."/>
            <person name="Lin J."/>
            <person name="Wang M."/>
            <person name="Pangilinan J."/>
            <person name="Lipzen A."/>
            <person name="Lesage-Meessen L."/>
            <person name="Navarro D."/>
            <person name="Riley R."/>
            <person name="Grigoriev I.V."/>
            <person name="Zhou S."/>
            <person name="Raouche S."/>
            <person name="Rosso M.N."/>
        </authorList>
    </citation>
    <scope>NUCLEOTIDE SEQUENCE [LARGE SCALE GENOMIC DNA]</scope>
    <source>
        <strain evidence="2 3">BRFM 1820</strain>
    </source>
</reference>
<dbReference type="Proteomes" id="UP000256964">
    <property type="component" value="Unassembled WGS sequence"/>
</dbReference>
<protein>
    <submittedName>
        <fullName evidence="2">Uncharacterized protein</fullName>
    </submittedName>
</protein>
<proteinExistence type="predicted"/>
<organism evidence="2 3">
    <name type="scientific">Lentinus brumalis</name>
    <dbReference type="NCBI Taxonomy" id="2498619"/>
    <lineage>
        <taxon>Eukaryota</taxon>
        <taxon>Fungi</taxon>
        <taxon>Dikarya</taxon>
        <taxon>Basidiomycota</taxon>
        <taxon>Agaricomycotina</taxon>
        <taxon>Agaricomycetes</taxon>
        <taxon>Polyporales</taxon>
        <taxon>Polyporaceae</taxon>
        <taxon>Lentinus</taxon>
    </lineage>
</organism>
<feature type="region of interest" description="Disordered" evidence="1">
    <location>
        <begin position="169"/>
        <end position="193"/>
    </location>
</feature>
<evidence type="ECO:0000313" key="2">
    <source>
        <dbReference type="EMBL" id="RDX39918.1"/>
    </source>
</evidence>
<feature type="compositionally biased region" description="Pro residues" evidence="1">
    <location>
        <begin position="226"/>
        <end position="238"/>
    </location>
</feature>
<gene>
    <name evidence="2" type="ORF">OH76DRAFT_1424018</name>
</gene>
<sequence>YRKIREPGFAGCARAEVEEGGQNKVAIRDAVTPGVIWIYRPDVLADGCPRTSCFVHRARFIAGRSHLNIYHFGQLTASHAVSVLLSARYLAAWAIPWPDSSSRPDSRSNGQELRVQVCVTDNALRIIASSEETHNQFQIWKAPMAFTVPKNGQCSEPRVEPVADTLGMRRWPTASDPGSTVRKDSRDEPLPEKSVLYSTPNYTVWESAAACSLPSRSVRLRLQCMPPSPDWPDTPPSSPGKSDIRQRQTVGLGKACEDKLGYVSESILLTVLFPE</sequence>
<keyword evidence="3" id="KW-1185">Reference proteome</keyword>
<accession>A0A371CHZ9</accession>
<dbReference type="EMBL" id="KZ857616">
    <property type="protein sequence ID" value="RDX39918.1"/>
    <property type="molecule type" value="Genomic_DNA"/>
</dbReference>
<evidence type="ECO:0000313" key="3">
    <source>
        <dbReference type="Proteomes" id="UP000256964"/>
    </source>
</evidence>
<feature type="region of interest" description="Disordered" evidence="1">
    <location>
        <begin position="226"/>
        <end position="247"/>
    </location>
</feature>
<feature type="non-terminal residue" evidence="2">
    <location>
        <position position="275"/>
    </location>
</feature>
<name>A0A371CHZ9_9APHY</name>